<evidence type="ECO:0000259" key="1">
    <source>
        <dbReference type="Pfam" id="PF23918"/>
    </source>
</evidence>
<dbReference type="AlphaFoldDB" id="A0A1X1VIN6"/>
<feature type="domain" description="DUF7257" evidence="1">
    <location>
        <begin position="327"/>
        <end position="557"/>
    </location>
</feature>
<dbReference type="RefSeq" id="WP_069435546.1">
    <property type="nucleotide sequence ID" value="NZ_JACKSU010000118.1"/>
</dbReference>
<dbReference type="Proteomes" id="UP000193928">
    <property type="component" value="Unassembled WGS sequence"/>
</dbReference>
<keyword evidence="3" id="KW-1185">Reference proteome</keyword>
<reference evidence="2 3" key="1">
    <citation type="submission" date="2016-01" db="EMBL/GenBank/DDBJ databases">
        <title>The new phylogeny of the genus Mycobacterium.</title>
        <authorList>
            <person name="Tarcisio F."/>
            <person name="Conor M."/>
            <person name="Antonella G."/>
            <person name="Elisabetta G."/>
            <person name="Giulia F.S."/>
            <person name="Sara T."/>
            <person name="Anna F."/>
            <person name="Clotilde B."/>
            <person name="Roberto B."/>
            <person name="Veronica D.S."/>
            <person name="Fabio R."/>
            <person name="Monica P."/>
            <person name="Olivier J."/>
            <person name="Enrico T."/>
            <person name="Nicola S."/>
        </authorList>
    </citation>
    <scope>NUCLEOTIDE SEQUENCE [LARGE SCALE GENOMIC DNA]</scope>
    <source>
        <strain evidence="2 3">DSM 44160</strain>
    </source>
</reference>
<protein>
    <recommendedName>
        <fullName evidence="1">DUF7257 domain-containing protein</fullName>
    </recommendedName>
</protein>
<dbReference type="InterPro" id="IPR055681">
    <property type="entry name" value="DUF7257"/>
</dbReference>
<evidence type="ECO:0000313" key="2">
    <source>
        <dbReference type="EMBL" id="ORV68904.1"/>
    </source>
</evidence>
<gene>
    <name evidence="2" type="ORF">AWC08_06835</name>
</gene>
<name>A0A1X1VIN6_MYCGO</name>
<dbReference type="EMBL" id="LQOY01000237">
    <property type="protein sequence ID" value="ORV68904.1"/>
    <property type="molecule type" value="Genomic_DNA"/>
</dbReference>
<accession>A0A1X1VIN6</accession>
<comment type="caution">
    <text evidence="2">The sequence shown here is derived from an EMBL/GenBank/DDBJ whole genome shotgun (WGS) entry which is preliminary data.</text>
</comment>
<proteinExistence type="predicted"/>
<sequence>MTTPSGFTPIGAANAAGLAAFAAKGIEDWRQQATTQWQGALGLLQNGFENLFLLIGQIPVIGPLVVAAAELVQQLIDALVNALGYVGSLFSVSSLQSYWTTALQNLNAVTGAFDAGGLTGGINTAVTIGGQAVSSIFNGSGQFIGVLNSAATGALNSAITVGGTTLSTLFTNINSSGQLLLSGATGALNTAVTIGGQAVSSLFNGSGQFIGVINSAATGALNTALTVGGASLSTLFTNINSSGQLLGAGITGAINTAATVAGQTVGTIQANAQGLIEGINNAAVGLLSGGSTLLADAQTNLNLLLTAPAQFLQGATGLFGIVPTQNAYAAAAAAAAAQAANLAQQTSAFNAVFNVSPAAAGNVSVTVDFSGMSNASNMSGVMSPGNTNIGITSGVAKRQVGTAGSDAEVFPTQTTSDYQVITATLGNLNDSNPAYTEVCGRVNSARTTRVTVAILSSNELKLGCWVSGAYTTFASNSLLSMSTGGLVELILGDPSSSSPYAMQVLYNGTPVITYTDSSHVSQLGASYLYVGLAMALSSGSGKYPPAIRTVSYQDNPPAPSSYPFSGTPTAGTKGRMYVSNDVGLIQRDNGSAWEYIWGGPLGYFTKPPSSGWSWVNQGTATTATELGGERITAPSSTRNMRLRTRSLSPASNYSATAYLEASVKPATNRMYSGIGLRNSSSGSFITFGPSYQDESTMYTNLAVIRWTNATTVSAVSWQMGLLHDQVTVSVTRPDWPVWS</sequence>
<evidence type="ECO:0000313" key="3">
    <source>
        <dbReference type="Proteomes" id="UP000193928"/>
    </source>
</evidence>
<organism evidence="2 3">
    <name type="scientific">Mycobacterium gordonae</name>
    <dbReference type="NCBI Taxonomy" id="1778"/>
    <lineage>
        <taxon>Bacteria</taxon>
        <taxon>Bacillati</taxon>
        <taxon>Actinomycetota</taxon>
        <taxon>Actinomycetes</taxon>
        <taxon>Mycobacteriales</taxon>
        <taxon>Mycobacteriaceae</taxon>
        <taxon>Mycobacterium</taxon>
    </lineage>
</organism>
<dbReference type="Pfam" id="PF23918">
    <property type="entry name" value="DUF7257"/>
    <property type="match status" value="1"/>
</dbReference>